<dbReference type="Gene3D" id="1.10.510.10">
    <property type="entry name" value="Transferase(Phosphotransferase) domain 1"/>
    <property type="match status" value="1"/>
</dbReference>
<organism evidence="9 10">
    <name type="scientific">Candidatus Obscuribacter phosphatis</name>
    <dbReference type="NCBI Taxonomy" id="1906157"/>
    <lineage>
        <taxon>Bacteria</taxon>
        <taxon>Bacillati</taxon>
        <taxon>Candidatus Melainabacteria</taxon>
        <taxon>Candidatus Obscuribacterales</taxon>
        <taxon>Candidatus Obscuribacteraceae</taxon>
        <taxon>Candidatus Obscuribacter</taxon>
    </lineage>
</organism>
<dbReference type="PANTHER" id="PTHR43289">
    <property type="entry name" value="MITOGEN-ACTIVATED PROTEIN KINASE KINASE KINASE 20-RELATED"/>
    <property type="match status" value="1"/>
</dbReference>
<dbReference type="GO" id="GO:0005524">
    <property type="term" value="F:ATP binding"/>
    <property type="evidence" value="ECO:0007669"/>
    <property type="project" value="UniProtKB-UniRule"/>
</dbReference>
<dbReference type="Pfam" id="PF00069">
    <property type="entry name" value="Pkinase"/>
    <property type="match status" value="1"/>
</dbReference>
<keyword evidence="2" id="KW-0808">Transferase</keyword>
<evidence type="ECO:0000313" key="9">
    <source>
        <dbReference type="EMBL" id="MBN8660273.1"/>
    </source>
</evidence>
<dbReference type="SMART" id="SM00220">
    <property type="entry name" value="S_TKc"/>
    <property type="match status" value="1"/>
</dbReference>
<keyword evidence="7" id="KW-0472">Membrane</keyword>
<evidence type="ECO:0000259" key="8">
    <source>
        <dbReference type="PROSITE" id="PS50011"/>
    </source>
</evidence>
<dbReference type="PANTHER" id="PTHR43289:SF6">
    <property type="entry name" value="SERINE_THREONINE-PROTEIN KINASE NEKL-3"/>
    <property type="match status" value="1"/>
</dbReference>
<dbReference type="InterPro" id="IPR017441">
    <property type="entry name" value="Protein_kinase_ATP_BS"/>
</dbReference>
<keyword evidence="4 9" id="KW-0418">Kinase</keyword>
<evidence type="ECO:0000256" key="7">
    <source>
        <dbReference type="SAM" id="Phobius"/>
    </source>
</evidence>
<dbReference type="Gene3D" id="3.30.200.20">
    <property type="entry name" value="Phosphorylase Kinase, domain 1"/>
    <property type="match status" value="1"/>
</dbReference>
<dbReference type="PROSITE" id="PS00108">
    <property type="entry name" value="PROTEIN_KINASE_ST"/>
    <property type="match status" value="1"/>
</dbReference>
<dbReference type="EMBL" id="JAFLCK010000009">
    <property type="protein sequence ID" value="MBN8660273.1"/>
    <property type="molecule type" value="Genomic_DNA"/>
</dbReference>
<keyword evidence="3 6" id="KW-0547">Nucleotide-binding</keyword>
<evidence type="ECO:0000256" key="6">
    <source>
        <dbReference type="PROSITE-ProRule" id="PRU10141"/>
    </source>
</evidence>
<dbReference type="SUPFAM" id="SSF56112">
    <property type="entry name" value="Protein kinase-like (PK-like)"/>
    <property type="match status" value="1"/>
</dbReference>
<dbReference type="EC" id="2.7.11.1" evidence="1"/>
<evidence type="ECO:0000256" key="4">
    <source>
        <dbReference type="ARBA" id="ARBA00022777"/>
    </source>
</evidence>
<feature type="transmembrane region" description="Helical" evidence="7">
    <location>
        <begin position="338"/>
        <end position="358"/>
    </location>
</feature>
<comment type="caution">
    <text evidence="9">The sequence shown here is derived from an EMBL/GenBank/DDBJ whole genome shotgun (WGS) entry which is preliminary data.</text>
</comment>
<evidence type="ECO:0000256" key="3">
    <source>
        <dbReference type="ARBA" id="ARBA00022741"/>
    </source>
</evidence>
<dbReference type="Proteomes" id="UP000664277">
    <property type="component" value="Unassembled WGS sequence"/>
</dbReference>
<evidence type="ECO:0000256" key="5">
    <source>
        <dbReference type="ARBA" id="ARBA00022840"/>
    </source>
</evidence>
<keyword evidence="7" id="KW-0812">Transmembrane</keyword>
<dbReference type="PROSITE" id="PS00107">
    <property type="entry name" value="PROTEIN_KINASE_ATP"/>
    <property type="match status" value="1"/>
</dbReference>
<name>A0A8J7PHE7_9BACT</name>
<dbReference type="SUPFAM" id="SSF52047">
    <property type="entry name" value="RNI-like"/>
    <property type="match status" value="1"/>
</dbReference>
<protein>
    <recommendedName>
        <fullName evidence="1">non-specific serine/threonine protein kinase</fullName>
        <ecNumber evidence="1">2.7.11.1</ecNumber>
    </recommendedName>
</protein>
<feature type="binding site" evidence="6">
    <location>
        <position position="54"/>
    </location>
    <ligand>
        <name>ATP</name>
        <dbReference type="ChEBI" id="CHEBI:30616"/>
    </ligand>
</feature>
<evidence type="ECO:0000313" key="10">
    <source>
        <dbReference type="Proteomes" id="UP000664277"/>
    </source>
</evidence>
<reference evidence="9" key="1">
    <citation type="submission" date="2021-02" db="EMBL/GenBank/DDBJ databases">
        <title>Genome-Resolved Metagenomics of a Microbial Community Performing Photosynthetic Biological Nutrient Removal.</title>
        <authorList>
            <person name="Mcdaniel E.A."/>
        </authorList>
    </citation>
    <scope>NUCLEOTIDE SEQUENCE</scope>
    <source>
        <strain evidence="9">UWPOB_OBS1</strain>
    </source>
</reference>
<keyword evidence="5 6" id="KW-0067">ATP-binding</keyword>
<dbReference type="InterPro" id="IPR032675">
    <property type="entry name" value="LRR_dom_sf"/>
</dbReference>
<dbReference type="GO" id="GO:0004674">
    <property type="term" value="F:protein serine/threonine kinase activity"/>
    <property type="evidence" value="ECO:0007669"/>
    <property type="project" value="UniProtKB-EC"/>
</dbReference>
<dbReference type="Gene3D" id="3.80.10.10">
    <property type="entry name" value="Ribonuclease Inhibitor"/>
    <property type="match status" value="1"/>
</dbReference>
<evidence type="ECO:0000256" key="1">
    <source>
        <dbReference type="ARBA" id="ARBA00012513"/>
    </source>
</evidence>
<sequence>MSEGSDNRAMPSASFRVGDFVGNDYELLKVLGRGGMGVVFEARHRFIDQLVALKVLYPHLLTEENWQRFVREARALGRLDHPGVVKIFNCGIDAGRSAPFYVMELIKGDSLADLISHRGAFEEELAIRAAIEAARALHFAHGMGVVHRDVKPSNFVLPHSAKSSNLNLKVLDFGIAALSSDRLSSNERQRLTATGQIFGTPYYMSPEVVTGQEASSLSDVYSLGCTLFEMLTGQVPYKGESMFETLGMHLSAPLPSLSETCGAQFSTELELLVARAMAKNPRERYSSMQMFAVDLERYLNNRPVYGTGVKSEGFPALEQAMESNVPDAELVARLKSGLLILLTLVCLTLLGLVAYHFVKPAPPKAAPRVAVSLETKTGEANMVSLVTKKFDINAEGLIKRELISNEDLALIAHGYEIARTKKTITYQFPNRRIGEIWIPGGARYAEGALTIPLKSDGKYEFIIFGDTPREYIAGLKPNSFDLQLRFSKASDFHIAAGYVKGWSVLKQIRVEQIVLDKDIMLLDALPPSREFSVGHCEITFPLLKCRQIRNARRIYLNSAHGPEFKDFLAKLPQLEKLEDLFLTSLELSEDDINSLARAKQLKCLSLDKTELSPAQLAKLMSLPGLKALSVRGCLFSPKEILQALETCQNRRSLKLAITLPNLSTKNIEKLRALGHKIDEPNFNWTKTDMATIRNKVLELELIERESIKRDGGKGYVPFSDL</sequence>
<dbReference type="AlphaFoldDB" id="A0A8J7PHE7"/>
<dbReference type="InterPro" id="IPR008271">
    <property type="entry name" value="Ser/Thr_kinase_AS"/>
</dbReference>
<dbReference type="InterPro" id="IPR000719">
    <property type="entry name" value="Prot_kinase_dom"/>
</dbReference>
<evidence type="ECO:0000256" key="2">
    <source>
        <dbReference type="ARBA" id="ARBA00022679"/>
    </source>
</evidence>
<feature type="domain" description="Protein kinase" evidence="8">
    <location>
        <begin position="25"/>
        <end position="299"/>
    </location>
</feature>
<accession>A0A8J7PHE7</accession>
<dbReference type="CDD" id="cd14014">
    <property type="entry name" value="STKc_PknB_like"/>
    <property type="match status" value="1"/>
</dbReference>
<dbReference type="PROSITE" id="PS50011">
    <property type="entry name" value="PROTEIN_KINASE_DOM"/>
    <property type="match status" value="1"/>
</dbReference>
<proteinExistence type="predicted"/>
<keyword evidence="7" id="KW-1133">Transmembrane helix</keyword>
<gene>
    <name evidence="9" type="ORF">J0M35_07915</name>
</gene>
<dbReference type="InterPro" id="IPR011009">
    <property type="entry name" value="Kinase-like_dom_sf"/>
</dbReference>